<dbReference type="KEGG" id="sbw:TGUWTKB_4580"/>
<evidence type="ECO:0000256" key="4">
    <source>
        <dbReference type="ARBA" id="ARBA00022980"/>
    </source>
</evidence>
<dbReference type="GO" id="GO:0005840">
    <property type="term" value="C:ribosome"/>
    <property type="evidence" value="ECO:0007669"/>
    <property type="project" value="UniProtKB-KW"/>
</dbReference>
<dbReference type="InterPro" id="IPR001787">
    <property type="entry name" value="Ribosomal_bL21"/>
</dbReference>
<comment type="function">
    <text evidence="6 7">This protein binds to 23S rRNA in the presence of protein L20.</text>
</comment>
<dbReference type="Pfam" id="PF00829">
    <property type="entry name" value="Ribosomal_L21p"/>
    <property type="match status" value="1"/>
</dbReference>
<dbReference type="EMBL" id="AP014521">
    <property type="protein sequence ID" value="BAP58684.1"/>
    <property type="molecule type" value="Genomic_DNA"/>
</dbReference>
<accession>A0A090AM01</accession>
<evidence type="ECO:0000256" key="6">
    <source>
        <dbReference type="HAMAP-Rule" id="MF_01363"/>
    </source>
</evidence>
<keyword evidence="2 6" id="KW-0699">rRNA-binding</keyword>
<dbReference type="HAMAP" id="MF_01363">
    <property type="entry name" value="Ribosomal_bL21"/>
    <property type="match status" value="1"/>
</dbReference>
<keyword evidence="5 6" id="KW-0687">Ribonucleoprotein</keyword>
<comment type="subunit">
    <text evidence="6">Part of the 50S ribosomal subunit. Contacts protein L20.</text>
</comment>
<evidence type="ECO:0000313" key="8">
    <source>
        <dbReference type="EMBL" id="BAP58684.1"/>
    </source>
</evidence>
<dbReference type="SUPFAM" id="SSF141091">
    <property type="entry name" value="L21p-like"/>
    <property type="match status" value="1"/>
</dbReference>
<dbReference type="RefSeq" id="WP_041063188.1">
    <property type="nucleotide sequence ID" value="NZ_AP014521.1"/>
</dbReference>
<reference evidence="8 9" key="2">
    <citation type="journal article" date="2014" name="Curr. Biol.">
        <title>Symbiont-Supplemented Maternal Investment Underpinning Host's Ecological Adaptation.</title>
        <authorList>
            <person name="Kaiwa N."/>
            <person name="Hosokawa T."/>
            <person name="Nikoh N."/>
            <person name="Tanahashi M."/>
            <person name="Moriyama M."/>
            <person name="Meng X.Y."/>
            <person name="Maeda T."/>
            <person name="Yamaguchi K."/>
            <person name="Shigenobu S."/>
            <person name="Ito M."/>
            <person name="Fukatsu T."/>
        </authorList>
    </citation>
    <scope>NUCLEOTIDE SEQUENCE [LARGE SCALE GENOMIC DNA]</scope>
    <source>
        <strain evidence="8 9">UwTKB</strain>
    </source>
</reference>
<keyword evidence="9" id="KW-1185">Reference proteome</keyword>
<comment type="similarity">
    <text evidence="1 6 7">Belongs to the bacterial ribosomal protein bL21 family.</text>
</comment>
<dbReference type="Proteomes" id="UP000031627">
    <property type="component" value="Chromosome"/>
</dbReference>
<dbReference type="GO" id="GO:0006412">
    <property type="term" value="P:translation"/>
    <property type="evidence" value="ECO:0007669"/>
    <property type="project" value="UniProtKB-UniRule"/>
</dbReference>
<evidence type="ECO:0000256" key="5">
    <source>
        <dbReference type="ARBA" id="ARBA00023274"/>
    </source>
</evidence>
<dbReference type="GO" id="GO:0005737">
    <property type="term" value="C:cytoplasm"/>
    <property type="evidence" value="ECO:0007669"/>
    <property type="project" value="UniProtKB-ARBA"/>
</dbReference>
<dbReference type="NCBIfam" id="TIGR00061">
    <property type="entry name" value="L21"/>
    <property type="match status" value="1"/>
</dbReference>
<evidence type="ECO:0000256" key="1">
    <source>
        <dbReference type="ARBA" id="ARBA00008563"/>
    </source>
</evidence>
<dbReference type="GO" id="GO:0003735">
    <property type="term" value="F:structural constituent of ribosome"/>
    <property type="evidence" value="ECO:0007669"/>
    <property type="project" value="InterPro"/>
</dbReference>
<dbReference type="HOGENOM" id="CLU_061463_3_3_6"/>
<evidence type="ECO:0000256" key="3">
    <source>
        <dbReference type="ARBA" id="ARBA00022884"/>
    </source>
</evidence>
<gene>
    <name evidence="6 8" type="primary">rplU</name>
    <name evidence="8" type="ORF">TGUWTKB_4580</name>
</gene>
<name>A0A090AM01_9ENTR</name>
<dbReference type="InterPro" id="IPR036164">
    <property type="entry name" value="bL21-like_sf"/>
</dbReference>
<keyword evidence="4 6" id="KW-0689">Ribosomal protein</keyword>
<proteinExistence type="inferred from homology"/>
<dbReference type="AlphaFoldDB" id="A0A090AM01"/>
<dbReference type="OrthoDB" id="9813334at2"/>
<dbReference type="PANTHER" id="PTHR21349:SF0">
    <property type="entry name" value="LARGE RIBOSOMAL SUBUNIT PROTEIN BL21M"/>
    <property type="match status" value="1"/>
</dbReference>
<protein>
    <recommendedName>
        <fullName evidence="6">Large ribosomal subunit protein bL21</fullName>
    </recommendedName>
</protein>
<dbReference type="GO" id="GO:1990904">
    <property type="term" value="C:ribonucleoprotein complex"/>
    <property type="evidence" value="ECO:0007669"/>
    <property type="project" value="UniProtKB-KW"/>
</dbReference>
<evidence type="ECO:0000256" key="7">
    <source>
        <dbReference type="RuleBase" id="RU000562"/>
    </source>
</evidence>
<dbReference type="InterPro" id="IPR018258">
    <property type="entry name" value="Ribosomal_bL21_CS"/>
</dbReference>
<evidence type="ECO:0000256" key="2">
    <source>
        <dbReference type="ARBA" id="ARBA00022730"/>
    </source>
</evidence>
<dbReference type="InterPro" id="IPR028909">
    <property type="entry name" value="bL21-like"/>
</dbReference>
<organism evidence="8 9">
    <name type="scientific">Candidatus Tachikawaea gelatinosa</name>
    <dbReference type="NCBI Taxonomy" id="1410383"/>
    <lineage>
        <taxon>Bacteria</taxon>
        <taxon>Pseudomonadati</taxon>
        <taxon>Pseudomonadota</taxon>
        <taxon>Gammaproteobacteria</taxon>
        <taxon>Enterobacterales</taxon>
        <taxon>Enterobacteriaceae</taxon>
        <taxon>Candidatus Tachikawaea</taxon>
    </lineage>
</organism>
<dbReference type="STRING" id="1410383.TGUWTKB_4580"/>
<evidence type="ECO:0000313" key="9">
    <source>
        <dbReference type="Proteomes" id="UP000031627"/>
    </source>
</evidence>
<sequence length="105" mass="12505">MYAVFKNGGKQYRVKEGQTIRLEKISDDIGNVVKFDQVLMYSKNDQIFFGNPLLKNSFIKATIISHGKNKKIRIIKFRRRKHHRKHQGHRQNFTEIKITDIKYTI</sequence>
<reference evidence="9" key="1">
    <citation type="submission" date="2013-11" db="EMBL/GenBank/DDBJ databases">
        <title>Symbiont-containing voluminous jelly as an extraordinary maternal gift for overwintering insect nymphs.</title>
        <authorList>
            <person name="Kaiwa N."/>
            <person name="Hosokawa T."/>
            <person name="Nikoh N."/>
            <person name="Meng X.Y."/>
            <person name="Tanahashi M."/>
            <person name="Moriyama M."/>
            <person name="Maeda T."/>
            <person name="Yamaguchi K."/>
            <person name="Shigenobu S."/>
            <person name="Ito M."/>
            <person name="Fukatsu T."/>
        </authorList>
    </citation>
    <scope>NUCLEOTIDE SEQUENCE [LARGE SCALE GENOMIC DNA]</scope>
    <source>
        <strain evidence="9">UwTKB</strain>
    </source>
</reference>
<keyword evidence="3 6" id="KW-0694">RNA-binding</keyword>
<dbReference type="PROSITE" id="PS01169">
    <property type="entry name" value="RIBOSOMAL_L21"/>
    <property type="match status" value="1"/>
</dbReference>
<dbReference type="GO" id="GO:0019843">
    <property type="term" value="F:rRNA binding"/>
    <property type="evidence" value="ECO:0007669"/>
    <property type="project" value="UniProtKB-UniRule"/>
</dbReference>
<dbReference type="PANTHER" id="PTHR21349">
    <property type="entry name" value="50S RIBOSOMAL PROTEIN L21"/>
    <property type="match status" value="1"/>
</dbReference>